<evidence type="ECO:0000256" key="1">
    <source>
        <dbReference type="ARBA" id="ARBA00022741"/>
    </source>
</evidence>
<keyword evidence="1" id="KW-0547">Nucleotide-binding</keyword>
<dbReference type="PANTHER" id="PTHR43615:SF1">
    <property type="entry name" value="PPDK_N DOMAIN-CONTAINING PROTEIN"/>
    <property type="match status" value="1"/>
</dbReference>
<dbReference type="OrthoDB" id="9765468at2"/>
<evidence type="ECO:0000256" key="7">
    <source>
        <dbReference type="ARBA" id="ARBA00076136"/>
    </source>
</evidence>
<dbReference type="InterPro" id="IPR036637">
    <property type="entry name" value="Phosphohistidine_dom_sf"/>
</dbReference>
<evidence type="ECO:0000256" key="3">
    <source>
        <dbReference type="ARBA" id="ARBA00051922"/>
    </source>
</evidence>
<dbReference type="SUPFAM" id="SSF52009">
    <property type="entry name" value="Phosphohistidine domain"/>
    <property type="match status" value="1"/>
</dbReference>
<dbReference type="SUPFAM" id="SSF56059">
    <property type="entry name" value="Glutathione synthetase ATP-binding domain-like"/>
    <property type="match status" value="1"/>
</dbReference>
<evidence type="ECO:0000313" key="10">
    <source>
        <dbReference type="EMBL" id="KMT57933.1"/>
    </source>
</evidence>
<dbReference type="EC" id="2.7.9.6" evidence="5"/>
<dbReference type="AlphaFoldDB" id="A0A0J8GAU4"/>
<dbReference type="InterPro" id="IPR051549">
    <property type="entry name" value="PEP_Utilizing_Enz"/>
</dbReference>
<dbReference type="Gene3D" id="3.30.1490.20">
    <property type="entry name" value="ATP-grasp fold, A domain"/>
    <property type="match status" value="1"/>
</dbReference>
<feature type="domain" description="Pyruvate phosphate dikinase AMP/ATP-binding" evidence="9">
    <location>
        <begin position="18"/>
        <end position="294"/>
    </location>
</feature>
<evidence type="ECO:0000256" key="4">
    <source>
        <dbReference type="ARBA" id="ARBA00061332"/>
    </source>
</evidence>
<comment type="caution">
    <text evidence="10">The sequence shown here is derived from an EMBL/GenBank/DDBJ whole genome shotgun (WGS) entry which is preliminary data.</text>
</comment>
<evidence type="ECO:0000259" key="9">
    <source>
        <dbReference type="Pfam" id="PF01326"/>
    </source>
</evidence>
<accession>A0A0J8GAU4</accession>
<comment type="catalytic activity">
    <reaction evidence="3">
        <text>rifampicin + ATP + H2O = 21-phosphorifampicin + AMP + phosphate + 2 H(+)</text>
        <dbReference type="Rhea" id="RHEA:56304"/>
        <dbReference type="ChEBI" id="CHEBI:15377"/>
        <dbReference type="ChEBI" id="CHEBI:15378"/>
        <dbReference type="ChEBI" id="CHEBI:30616"/>
        <dbReference type="ChEBI" id="CHEBI:43474"/>
        <dbReference type="ChEBI" id="CHEBI:71365"/>
        <dbReference type="ChEBI" id="CHEBI:140195"/>
        <dbReference type="ChEBI" id="CHEBI:456215"/>
        <dbReference type="EC" id="2.7.9.6"/>
    </reaction>
    <physiologicalReaction direction="left-to-right" evidence="3">
        <dbReference type="Rhea" id="RHEA:56305"/>
    </physiologicalReaction>
</comment>
<dbReference type="PATRIC" id="fig|1430899.3.peg.2682"/>
<dbReference type="PANTHER" id="PTHR43615">
    <property type="entry name" value="PHOSPHOENOLPYRUVATE SYNTHASE-RELATED"/>
    <property type="match status" value="1"/>
</dbReference>
<dbReference type="GO" id="GO:0016301">
    <property type="term" value="F:kinase activity"/>
    <property type="evidence" value="ECO:0007669"/>
    <property type="project" value="InterPro"/>
</dbReference>
<name>A0A0J8GAU4_9LIST</name>
<evidence type="ECO:0000256" key="6">
    <source>
        <dbReference type="ARBA" id="ARBA00074400"/>
    </source>
</evidence>
<dbReference type="NCBIfam" id="NF004877">
    <property type="entry name" value="PRK06241.1-2"/>
    <property type="match status" value="1"/>
</dbReference>
<keyword evidence="10" id="KW-0670">Pyruvate</keyword>
<evidence type="ECO:0000259" key="8">
    <source>
        <dbReference type="Pfam" id="PF00391"/>
    </source>
</evidence>
<evidence type="ECO:0000313" key="11">
    <source>
        <dbReference type="Proteomes" id="UP000052258"/>
    </source>
</evidence>
<dbReference type="Pfam" id="PF00391">
    <property type="entry name" value="PEP-utilizers"/>
    <property type="match status" value="1"/>
</dbReference>
<dbReference type="InterPro" id="IPR002192">
    <property type="entry name" value="PPDK_AMP/ATP-bd"/>
</dbReference>
<dbReference type="EMBL" id="AZHO01000038">
    <property type="protein sequence ID" value="KMT57933.1"/>
    <property type="molecule type" value="Genomic_DNA"/>
</dbReference>
<keyword evidence="11" id="KW-1185">Reference proteome</keyword>
<feature type="domain" description="PEP-utilising enzyme mobile" evidence="8">
    <location>
        <begin position="771"/>
        <end position="840"/>
    </location>
</feature>
<dbReference type="Proteomes" id="UP000052258">
    <property type="component" value="Unassembled WGS sequence"/>
</dbReference>
<dbReference type="FunFam" id="3.30.1490.20:FF:000010">
    <property type="entry name" value="Phosphoenolpyruvate synthase"/>
    <property type="match status" value="1"/>
</dbReference>
<reference evidence="10 11" key="1">
    <citation type="journal article" date="2015" name="Genome Biol. Evol.">
        <title>Comparative Genomics of Listeria Sensu Lato: Genus-Wide Differences in Evolutionary Dynamics and the Progressive Gain of Complex, Potentially Pathogenicity-Related Traits through Lateral Gene Transfer.</title>
        <authorList>
            <person name="Chiara M."/>
            <person name="Caruso M."/>
            <person name="D'Erchia A.M."/>
            <person name="Manzari C."/>
            <person name="Fraccalvieri R."/>
            <person name="Goffredo E."/>
            <person name="Latorre L."/>
            <person name="Miccolupo A."/>
            <person name="Padalino I."/>
            <person name="Santagada G."/>
            <person name="Chiocco D."/>
            <person name="Pesole G."/>
            <person name="Horner D.S."/>
            <person name="Parisi A."/>
        </authorList>
    </citation>
    <scope>NUCLEOTIDE SEQUENCE [LARGE SCALE GENOMIC DNA]</scope>
    <source>
        <strain evidence="10 11">1991</strain>
    </source>
</reference>
<evidence type="ECO:0000256" key="2">
    <source>
        <dbReference type="ARBA" id="ARBA00022840"/>
    </source>
</evidence>
<organism evidence="10 11">
    <name type="scientific">Listeria fleischmannii 1991</name>
    <dbReference type="NCBI Taxonomy" id="1430899"/>
    <lineage>
        <taxon>Bacteria</taxon>
        <taxon>Bacillati</taxon>
        <taxon>Bacillota</taxon>
        <taxon>Bacilli</taxon>
        <taxon>Bacillales</taxon>
        <taxon>Listeriaceae</taxon>
        <taxon>Listeria</taxon>
    </lineage>
</organism>
<gene>
    <name evidence="10" type="ORF">X560_2631</name>
</gene>
<keyword evidence="2" id="KW-0067">ATP-binding</keyword>
<protein>
    <recommendedName>
        <fullName evidence="6">Rifampicin phosphotransferase</fullName>
        <ecNumber evidence="5">2.7.9.6</ecNumber>
    </recommendedName>
    <alternativeName>
        <fullName evidence="7">Rifampin phosphotransferase</fullName>
    </alternativeName>
</protein>
<dbReference type="Gene3D" id="3.30.470.20">
    <property type="entry name" value="ATP-grasp fold, B domain"/>
    <property type="match status" value="1"/>
</dbReference>
<dbReference type="FunFam" id="3.50.30.10:FF:000007">
    <property type="entry name" value="Phosphoenolpyruvate synthase"/>
    <property type="match status" value="1"/>
</dbReference>
<sequence>MNAFVINLQEINQAALSFVGGKAANLGELTQIKNLNVPEGFCVTTNVYQEIIHQSQEIQQTIAELSRMNSTQTEEIKQKSAKLQKLFLNETIPSEIQSEISIHLENYGADADYAVRSSATAEDLPGVSFAGQQDTFLNISGKEAILTHIKKCWASLFNERAILYRMQNGFSENEVQLAVVVQKMIPAEKSGVLFTADPISGDRLTTSIDASVGLGEALVSGQVQADVYQVKNGKVVSQNVAESRENPILSEENVLELTVLGREMERYFGYPVDVEWCFFDDAFYIVQCRPITTLFPLPENIHDEKRIYLSVGHQQMMTDPLLSLGMSVYTLTSFGERFIAGGRLFVDVLPRLLDENSRYMMLDTFDSEPLTKDALITLLKRGDYLDIMYDETKLLNQKKQKFMTFPETIKADVTIVKRLTEESEEALIHLKQDIKAYEGESLIDFIQQDILKVKGFLSQKETMQAIMAAMDSALWLNEKMFDWLGLVNVSDTLTKSLPDNITSEMGLALLDVADAIRPYPDIAAFLETTENKNFIDELSRFKGGEVVQKAIHDYLEIYGMRCPGEIDLTRTRWMEEPEVLIPMILTNLHHFKEGAHEEKHRKGELEALDKKEELINQLAKLPDGESKVSETRQAVDALRHFSGFREYPKYVMVTHYFVYKQALLKEAKKLVEKGVISEQKDIYFFTLDELKTIFQTEKMDKDVLYKRKAEYQLYDKLTPPRVMTADGEILTGSYHTSDFPKDALPGLAVSSGVVEGRARVISKMEDAKFYAGEILVTTFTDPSFTPLFVSAKGLVTEVGGLMTHGAVIAREYGLPAVVGVTSATELIKDGQMIRIDGTRGFVQIL</sequence>
<proteinExistence type="inferred from homology"/>
<evidence type="ECO:0000256" key="5">
    <source>
        <dbReference type="ARBA" id="ARBA00066332"/>
    </source>
</evidence>
<dbReference type="NCBIfam" id="NF041857">
    <property type="entry name" value="RIF_Ptrans_rph"/>
    <property type="match status" value="1"/>
</dbReference>
<dbReference type="RefSeq" id="WP_007477735.1">
    <property type="nucleotide sequence ID" value="NZ_KQ130623.1"/>
</dbReference>
<dbReference type="InterPro" id="IPR008279">
    <property type="entry name" value="PEP-util_enz_mobile_dom"/>
</dbReference>
<dbReference type="GO" id="GO:0005524">
    <property type="term" value="F:ATP binding"/>
    <property type="evidence" value="ECO:0007669"/>
    <property type="project" value="UniProtKB-KW"/>
</dbReference>
<dbReference type="Gene3D" id="3.50.30.10">
    <property type="entry name" value="Phosphohistidine domain"/>
    <property type="match status" value="1"/>
</dbReference>
<dbReference type="InterPro" id="IPR013815">
    <property type="entry name" value="ATP_grasp_subdomain_1"/>
</dbReference>
<comment type="similarity">
    <text evidence="4">Belongs to the rifampicin phosphotransferase family.</text>
</comment>
<dbReference type="Pfam" id="PF01326">
    <property type="entry name" value="PPDK_N"/>
    <property type="match status" value="1"/>
</dbReference>